<proteinExistence type="predicted"/>
<dbReference type="InterPro" id="IPR009003">
    <property type="entry name" value="Peptidase_S1_PA"/>
</dbReference>
<evidence type="ECO:0000313" key="2">
    <source>
        <dbReference type="Proteomes" id="UP000660680"/>
    </source>
</evidence>
<dbReference type="AlphaFoldDB" id="A0A918GQT6"/>
<dbReference type="EMBL" id="BMRB01000007">
    <property type="protein sequence ID" value="GGS54697.1"/>
    <property type="molecule type" value="Genomic_DNA"/>
</dbReference>
<sequence length="357" mass="38098">MNHRDRVVQVRSGGERPWGSGYLLEDGLVLTAPKVVSGGNGASPAEVRVDSVVRRARTVAQDGPVSLLRIAAAGRRLSAEPPLRWGRFVTTCTDFPVEVIGFRPGQGATVGLHGVVDVGSSTKRDRYHITITESDVAGLRGAPVIVGALLVGIVVHTCAENGWAWLSAVPVQALTSLPEVAKVVDPLAEPAEFHSVLTPTSATSRAGAGLDRGAPSPVAEHLRRWCFDDEWFSIKVITSRTADVAAGIVTSTRAAGWTSGFLAAGASEEEMDALGWLTTPALIVVEAADGRDEQVRQFLEIVDRRSRRPSGLGRITGAPRVRVLLLAPISGDWWEELRTDVRLLRDLPPDVVISTPG</sequence>
<name>A0A918GQT6_9PSEU</name>
<keyword evidence="2" id="KW-1185">Reference proteome</keyword>
<evidence type="ECO:0000313" key="1">
    <source>
        <dbReference type="EMBL" id="GGS54697.1"/>
    </source>
</evidence>
<reference evidence="1" key="2">
    <citation type="submission" date="2020-09" db="EMBL/GenBank/DDBJ databases">
        <authorList>
            <person name="Sun Q."/>
            <person name="Ohkuma M."/>
        </authorList>
    </citation>
    <scope>NUCLEOTIDE SEQUENCE</scope>
    <source>
        <strain evidence="1">JCM 3276</strain>
    </source>
</reference>
<accession>A0A918GQT6</accession>
<comment type="caution">
    <text evidence="1">The sequence shown here is derived from an EMBL/GenBank/DDBJ whole genome shotgun (WGS) entry which is preliminary data.</text>
</comment>
<reference evidence="1" key="1">
    <citation type="journal article" date="2014" name="Int. J. Syst. Evol. Microbiol.">
        <title>Complete genome sequence of Corynebacterium casei LMG S-19264T (=DSM 44701T), isolated from a smear-ripened cheese.</title>
        <authorList>
            <consortium name="US DOE Joint Genome Institute (JGI-PGF)"/>
            <person name="Walter F."/>
            <person name="Albersmeier A."/>
            <person name="Kalinowski J."/>
            <person name="Ruckert C."/>
        </authorList>
    </citation>
    <scope>NUCLEOTIDE SEQUENCE</scope>
    <source>
        <strain evidence="1">JCM 3276</strain>
    </source>
</reference>
<dbReference type="Proteomes" id="UP000660680">
    <property type="component" value="Unassembled WGS sequence"/>
</dbReference>
<dbReference type="SUPFAM" id="SSF50494">
    <property type="entry name" value="Trypsin-like serine proteases"/>
    <property type="match status" value="1"/>
</dbReference>
<gene>
    <name evidence="1" type="ORF">GCM10010171_57310</name>
</gene>
<protein>
    <submittedName>
        <fullName evidence="1">Uncharacterized protein</fullName>
    </submittedName>
</protein>
<dbReference type="RefSeq" id="WP_229787623.1">
    <property type="nucleotide sequence ID" value="NZ_BMRB01000007.1"/>
</dbReference>
<organism evidence="1 2">
    <name type="scientific">Actinokineospora fastidiosa</name>
    <dbReference type="NCBI Taxonomy" id="1816"/>
    <lineage>
        <taxon>Bacteria</taxon>
        <taxon>Bacillati</taxon>
        <taxon>Actinomycetota</taxon>
        <taxon>Actinomycetes</taxon>
        <taxon>Pseudonocardiales</taxon>
        <taxon>Pseudonocardiaceae</taxon>
        <taxon>Actinokineospora</taxon>
    </lineage>
</organism>